<comment type="caution">
    <text evidence="1">The sequence shown here is derived from an EMBL/GenBank/DDBJ whole genome shotgun (WGS) entry which is preliminary data.</text>
</comment>
<reference evidence="2" key="1">
    <citation type="journal article" date="2019" name="Int. J. Syst. Evol. Microbiol.">
        <title>The Global Catalogue of Microorganisms (GCM) 10K type strain sequencing project: providing services to taxonomists for standard genome sequencing and annotation.</title>
        <authorList>
            <consortium name="The Broad Institute Genomics Platform"/>
            <consortium name="The Broad Institute Genome Sequencing Center for Infectious Disease"/>
            <person name="Wu L."/>
            <person name="Ma J."/>
        </authorList>
    </citation>
    <scope>NUCLEOTIDE SEQUENCE [LARGE SCALE GENOMIC DNA]</scope>
    <source>
        <strain evidence="2">KCTC 42447</strain>
    </source>
</reference>
<accession>A0ABV7T504</accession>
<gene>
    <name evidence="1" type="ORF">ACFOMF_08990</name>
</gene>
<keyword evidence="2" id="KW-1185">Reference proteome</keyword>
<protein>
    <submittedName>
        <fullName evidence="1">Uncharacterized protein</fullName>
    </submittedName>
</protein>
<evidence type="ECO:0000313" key="2">
    <source>
        <dbReference type="Proteomes" id="UP001595630"/>
    </source>
</evidence>
<dbReference type="RefSeq" id="WP_386363930.1">
    <property type="nucleotide sequence ID" value="NZ_JBHRXZ010000018.1"/>
</dbReference>
<organism evidence="1 2">
    <name type="scientific">Stutzerimonas tarimensis</name>
    <dbReference type="NCBI Taxonomy" id="1507735"/>
    <lineage>
        <taxon>Bacteria</taxon>
        <taxon>Pseudomonadati</taxon>
        <taxon>Pseudomonadota</taxon>
        <taxon>Gammaproteobacteria</taxon>
        <taxon>Pseudomonadales</taxon>
        <taxon>Pseudomonadaceae</taxon>
        <taxon>Stutzerimonas</taxon>
    </lineage>
</organism>
<proteinExistence type="predicted"/>
<evidence type="ECO:0000313" key="1">
    <source>
        <dbReference type="EMBL" id="MFC3607909.1"/>
    </source>
</evidence>
<name>A0ABV7T504_9GAMM</name>
<sequence>MDNEAPGPDHPGGTGDHHDVTYMILYSHPLYIRPAPWLNVFERKRPYREMALERPKRPDGLDGDRFSAAGVEAGPSARIARSRLYRPGSGRGADPVHAQALEKAGVARLINPYNAAADQTGRGLAQELKRSS</sequence>
<dbReference type="EMBL" id="JBHRXZ010000018">
    <property type="protein sequence ID" value="MFC3607909.1"/>
    <property type="molecule type" value="Genomic_DNA"/>
</dbReference>
<dbReference type="Proteomes" id="UP001595630">
    <property type="component" value="Unassembled WGS sequence"/>
</dbReference>